<reference evidence="4" key="1">
    <citation type="submission" date="2020-10" db="EMBL/GenBank/DDBJ databases">
        <authorList>
            <person name="Gilroy R."/>
        </authorList>
    </citation>
    <scope>NUCLEOTIDE SEQUENCE</scope>
    <source>
        <strain evidence="4">ChiBcec16-1751</strain>
    </source>
</reference>
<evidence type="ECO:0000256" key="2">
    <source>
        <dbReference type="SAM" id="SignalP"/>
    </source>
</evidence>
<evidence type="ECO:0000313" key="5">
    <source>
        <dbReference type="Proteomes" id="UP000886741"/>
    </source>
</evidence>
<dbReference type="AlphaFoldDB" id="A0A9D1FBA1"/>
<evidence type="ECO:0000256" key="1">
    <source>
        <dbReference type="ARBA" id="ARBA00022737"/>
    </source>
</evidence>
<keyword evidence="1" id="KW-0677">Repeat</keyword>
<feature type="domain" description="SLH" evidence="3">
    <location>
        <begin position="231"/>
        <end position="294"/>
    </location>
</feature>
<evidence type="ECO:0000259" key="3">
    <source>
        <dbReference type="PROSITE" id="PS51272"/>
    </source>
</evidence>
<gene>
    <name evidence="4" type="ORF">IAA83_10020</name>
</gene>
<evidence type="ECO:0000313" key="4">
    <source>
        <dbReference type="EMBL" id="HIS65683.1"/>
    </source>
</evidence>
<dbReference type="PROSITE" id="PS51272">
    <property type="entry name" value="SLH"/>
    <property type="match status" value="1"/>
</dbReference>
<dbReference type="Pfam" id="PF00395">
    <property type="entry name" value="SLH"/>
    <property type="match status" value="1"/>
</dbReference>
<sequence>MKQSWKRIMAAAALTAALVGTVWAAGGTSDDPVISLSYLQQKFTPQLEADVQQATYDGLGTVYGDQLRAAVDSYAAVRLTAQKQQSAVLQKTEGVLLLKQGDVLTAAPGCKVTVKNGSLIADTSYLVDVTGGSVVTKYAALTPGHLYMMGDTSTGELKVQTATCEVTVNGSYSLSPSDSVDYGSRVRALEQMGLFLGTNTGFQLEATADRAQGLVMFLRLLGLEDEALAYTGSCPFTDVKDHWAERYVAYGYSQGLTGGTSPTTFSPNSKITCQQYATFLLRALGYTENEDFTYANAVNDLTDQGILTAAEARGLSSGDFARYKMAYLSFAGLFGVDQEQGGLLMNDLVDSGAVTRQQLAQGLAQVTGGKIS</sequence>
<keyword evidence="2" id="KW-0732">Signal</keyword>
<protein>
    <submittedName>
        <fullName evidence="4">S-layer homology domain-containing protein</fullName>
    </submittedName>
</protein>
<accession>A0A9D1FBA1</accession>
<dbReference type="EMBL" id="DVJJ01000150">
    <property type="protein sequence ID" value="HIS65683.1"/>
    <property type="molecule type" value="Genomic_DNA"/>
</dbReference>
<comment type="caution">
    <text evidence="4">The sequence shown here is derived from an EMBL/GenBank/DDBJ whole genome shotgun (WGS) entry which is preliminary data.</text>
</comment>
<name>A0A9D1FBA1_9FIRM</name>
<dbReference type="Proteomes" id="UP000886741">
    <property type="component" value="Unassembled WGS sequence"/>
</dbReference>
<reference evidence="4" key="2">
    <citation type="journal article" date="2021" name="PeerJ">
        <title>Extensive microbial diversity within the chicken gut microbiome revealed by metagenomics and culture.</title>
        <authorList>
            <person name="Gilroy R."/>
            <person name="Ravi A."/>
            <person name="Getino M."/>
            <person name="Pursley I."/>
            <person name="Horton D.L."/>
            <person name="Alikhan N.F."/>
            <person name="Baker D."/>
            <person name="Gharbi K."/>
            <person name="Hall N."/>
            <person name="Watson M."/>
            <person name="Adriaenssens E.M."/>
            <person name="Foster-Nyarko E."/>
            <person name="Jarju S."/>
            <person name="Secka A."/>
            <person name="Antonio M."/>
            <person name="Oren A."/>
            <person name="Chaudhuri R.R."/>
            <person name="La Ragione R."/>
            <person name="Hildebrand F."/>
            <person name="Pallen M.J."/>
        </authorList>
    </citation>
    <scope>NUCLEOTIDE SEQUENCE</scope>
    <source>
        <strain evidence="4">ChiBcec16-1751</strain>
    </source>
</reference>
<feature type="signal peptide" evidence="2">
    <location>
        <begin position="1"/>
        <end position="24"/>
    </location>
</feature>
<organism evidence="4 5">
    <name type="scientific">Candidatus Avoscillospira avistercoris</name>
    <dbReference type="NCBI Taxonomy" id="2840707"/>
    <lineage>
        <taxon>Bacteria</taxon>
        <taxon>Bacillati</taxon>
        <taxon>Bacillota</taxon>
        <taxon>Clostridia</taxon>
        <taxon>Eubacteriales</taxon>
        <taxon>Oscillospiraceae</taxon>
        <taxon>Oscillospiraceae incertae sedis</taxon>
        <taxon>Candidatus Avoscillospira</taxon>
    </lineage>
</organism>
<dbReference type="InterPro" id="IPR001119">
    <property type="entry name" value="SLH_dom"/>
</dbReference>
<feature type="chain" id="PRO_5038604426" evidence="2">
    <location>
        <begin position="25"/>
        <end position="372"/>
    </location>
</feature>
<proteinExistence type="predicted"/>